<dbReference type="EMBL" id="KN122153">
    <property type="protein sequence ID" value="KFO32595.1"/>
    <property type="molecule type" value="Genomic_DNA"/>
</dbReference>
<evidence type="ECO:0000256" key="1">
    <source>
        <dbReference type="SAM" id="MobiDB-lite"/>
    </source>
</evidence>
<evidence type="ECO:0000313" key="2">
    <source>
        <dbReference type="EMBL" id="KFO32595.1"/>
    </source>
</evidence>
<evidence type="ECO:0000313" key="3">
    <source>
        <dbReference type="Proteomes" id="UP000028990"/>
    </source>
</evidence>
<keyword evidence="3" id="KW-1185">Reference proteome</keyword>
<proteinExistence type="predicted"/>
<feature type="region of interest" description="Disordered" evidence="1">
    <location>
        <begin position="87"/>
        <end position="154"/>
    </location>
</feature>
<name>A0A091DQQ1_FUKDA</name>
<accession>A0A091DQQ1</accession>
<organism evidence="2 3">
    <name type="scientific">Fukomys damarensis</name>
    <name type="common">Damaraland mole rat</name>
    <name type="synonym">Cryptomys damarensis</name>
    <dbReference type="NCBI Taxonomy" id="885580"/>
    <lineage>
        <taxon>Eukaryota</taxon>
        <taxon>Metazoa</taxon>
        <taxon>Chordata</taxon>
        <taxon>Craniata</taxon>
        <taxon>Vertebrata</taxon>
        <taxon>Euteleostomi</taxon>
        <taxon>Mammalia</taxon>
        <taxon>Eutheria</taxon>
        <taxon>Euarchontoglires</taxon>
        <taxon>Glires</taxon>
        <taxon>Rodentia</taxon>
        <taxon>Hystricomorpha</taxon>
        <taxon>Bathyergidae</taxon>
        <taxon>Fukomys</taxon>
    </lineage>
</organism>
<gene>
    <name evidence="2" type="ORF">H920_06006</name>
</gene>
<sequence>MPQRGEGLWGSSSPLPSSEFLLERKGHSRAAPSLRAPVTRYRLNSGTALQSGSALLTERGQSLREYHRLAGVTAGLLHLELEDLEIGNLGREKSGKESTGCGTEHGGVDRKGKGPGPQSEALDFGGPGSQVSEVLPVSPTASEGGDLQSPSKGL</sequence>
<dbReference type="Proteomes" id="UP000028990">
    <property type="component" value="Unassembled WGS sequence"/>
</dbReference>
<protein>
    <submittedName>
        <fullName evidence="2">Uncharacterized protein</fullName>
    </submittedName>
</protein>
<dbReference type="AlphaFoldDB" id="A0A091DQQ1"/>
<reference evidence="2 3" key="1">
    <citation type="submission" date="2013-11" db="EMBL/GenBank/DDBJ databases">
        <title>The Damaraland mole rat (Fukomys damarensis) genome and evolution of African mole rats.</title>
        <authorList>
            <person name="Gladyshev V.N."/>
            <person name="Fang X."/>
        </authorList>
    </citation>
    <scope>NUCLEOTIDE SEQUENCE [LARGE SCALE GENOMIC DNA]</scope>
    <source>
        <tissue evidence="2">Liver</tissue>
    </source>
</reference>